<dbReference type="InterPro" id="IPR021379">
    <property type="entry name" value="DUF3012"/>
</dbReference>
<name>A0ABR4TL22_9PROT</name>
<dbReference type="Pfam" id="PF11216">
    <property type="entry name" value="DUF3012"/>
    <property type="match status" value="1"/>
</dbReference>
<protein>
    <recommendedName>
        <fullName evidence="3">DUF3012 domain-containing protein</fullName>
    </recommendedName>
</protein>
<organism evidence="1 2">
    <name type="scientific">Thalassospira permensis NBRC 106175</name>
    <dbReference type="NCBI Taxonomy" id="1353532"/>
    <lineage>
        <taxon>Bacteria</taxon>
        <taxon>Pseudomonadati</taxon>
        <taxon>Pseudomonadota</taxon>
        <taxon>Alphaproteobacteria</taxon>
        <taxon>Rhodospirillales</taxon>
        <taxon>Thalassospiraceae</taxon>
        <taxon>Thalassospira</taxon>
    </lineage>
</organism>
<dbReference type="Proteomes" id="UP000027463">
    <property type="component" value="Unassembled WGS sequence"/>
</dbReference>
<keyword evidence="2" id="KW-1185">Reference proteome</keyword>
<evidence type="ECO:0000313" key="1">
    <source>
        <dbReference type="EMBL" id="KEO54669.1"/>
    </source>
</evidence>
<accession>A0ABR4TL22</accession>
<dbReference type="EMBL" id="AUNC01000031">
    <property type="protein sequence ID" value="KEO54669.1"/>
    <property type="molecule type" value="Genomic_DNA"/>
</dbReference>
<evidence type="ECO:0008006" key="3">
    <source>
        <dbReference type="Google" id="ProtNLM"/>
    </source>
</evidence>
<comment type="caution">
    <text evidence="1">The sequence shown here is derived from an EMBL/GenBank/DDBJ whole genome shotgun (WGS) entry which is preliminary data.</text>
</comment>
<evidence type="ECO:0000313" key="2">
    <source>
        <dbReference type="Proteomes" id="UP000027463"/>
    </source>
</evidence>
<sequence length="90" mass="9791">MTNARSIAVVLPDTGSRFHLNKLTKDTQMAKWNIPGRKLVLGLSVLMVAGALGACSPEVGSKEWCEDMKAKPKGDWTANEATDFAKHCVF</sequence>
<reference evidence="1 2" key="1">
    <citation type="submission" date="2013-07" db="EMBL/GenBank/DDBJ databases">
        <title>Thalassospira permensis NBRC 106175 Genome Sequencing.</title>
        <authorList>
            <person name="Lai Q."/>
            <person name="Shao Z."/>
        </authorList>
    </citation>
    <scope>NUCLEOTIDE SEQUENCE [LARGE SCALE GENOMIC DNA]</scope>
    <source>
        <strain evidence="1 2">NBRC 106175</strain>
    </source>
</reference>
<proteinExistence type="predicted"/>
<gene>
    <name evidence="1" type="ORF">SMB34_20610</name>
</gene>